<dbReference type="InterPro" id="IPR036322">
    <property type="entry name" value="WD40_repeat_dom_sf"/>
</dbReference>
<feature type="region of interest" description="Disordered" evidence="7">
    <location>
        <begin position="1"/>
        <end position="24"/>
    </location>
</feature>
<evidence type="ECO:0000256" key="1">
    <source>
        <dbReference type="ARBA" id="ARBA00004604"/>
    </source>
</evidence>
<keyword evidence="2" id="KW-0698">rRNA processing</keyword>
<dbReference type="GO" id="GO:0032040">
    <property type="term" value="C:small-subunit processome"/>
    <property type="evidence" value="ECO:0007669"/>
    <property type="project" value="TreeGrafter"/>
</dbReference>
<dbReference type="PANTHER" id="PTHR18359">
    <property type="entry name" value="WD-REPEAT PROTEIN-RELATED"/>
    <property type="match status" value="1"/>
</dbReference>
<comment type="similarity">
    <text evidence="6">Belongs to the WD repeat UTP18 family.</text>
</comment>
<dbReference type="PANTHER" id="PTHR18359:SF0">
    <property type="entry name" value="U3 SMALL NUCLEOLAR RNA-ASSOCIATED PROTEIN 18 HOMOLOG"/>
    <property type="match status" value="1"/>
</dbReference>
<name>A0A8H5EUN0_9AGAR</name>
<dbReference type="Gene3D" id="2.130.10.10">
    <property type="entry name" value="YVTN repeat-like/Quinoprotein amine dehydrogenase"/>
    <property type="match status" value="1"/>
</dbReference>
<protein>
    <recommendedName>
        <fullName evidence="10">WD40 repeat-like protein</fullName>
    </recommendedName>
</protein>
<feature type="compositionally biased region" description="Acidic residues" evidence="7">
    <location>
        <begin position="71"/>
        <end position="83"/>
    </location>
</feature>
<evidence type="ECO:0000256" key="7">
    <source>
        <dbReference type="SAM" id="MobiDB-lite"/>
    </source>
</evidence>
<dbReference type="OrthoDB" id="1935146at2759"/>
<evidence type="ECO:0000256" key="3">
    <source>
        <dbReference type="ARBA" id="ARBA00022574"/>
    </source>
</evidence>
<evidence type="ECO:0000313" key="8">
    <source>
        <dbReference type="EMBL" id="KAF5312957.1"/>
    </source>
</evidence>
<keyword evidence="4" id="KW-0677">Repeat</keyword>
<sequence length="699" mass="74234">MAKHPRKRQKTARGDRKYDSAASSKVARLEKLLDEESKDDEERKLEAMLFGTKFMPKEKGKGKAKILNVGSDDEEESDVEDDGAGAMQHLMDQDLFFVDDGAAGAPTTLLDAPEQSDSGSDSQNDDDDESDSGSASDSDSDASTSSKTSFTKRKKAPLFGNARSTKAPAWTDPSDVQPNAHVSLLSGPKRLRKLRQAVDEDEVTGREYETRLREQFLRINPEPAWAKKARKGKSKKGEEGAQDEDEEEGEGQGIQDLLASTAGLLSDSRTKKGRKKVVIPAGTLQIERVRDANHSVQGSGSGEVRVLAFHPKPAVPVLCVATADRRVRLFNVDGHLSPLLTTLHVPTLPILSSSSILFHPQGNALLLSGPRPFFYTYDLQTGTSTLHRRGLWGTGFDDSALLTSNSTTFGSKRRRSANSDSASGANSKGGGGNTSAISHTAFSPATGNTLAVAGRGGTVHLVDWRSGAGQVVGSLKCAGSGGGGGGGVQGMWWVPSSEGNQNVLGGEAGAPNDEKHLAVLTGEAEVYIWDVTQRRCVRRWKDEGGYRGAGRVFAGGGGKNGYMAIGSTSGFVNVYGSDSFAVPRDGEDITLASSTSATGQPKLAKTLGHLTTPISTLRFNHDAQILAMASKEKKDAMRLVHLPSLTAFSNWPTSSTPLGHVTAVDFAARSEYVAIGNTRGKVLLYHLKDYGAGSGGGGF</sequence>
<dbReference type="SMART" id="SM00320">
    <property type="entry name" value="WD40"/>
    <property type="match status" value="5"/>
</dbReference>
<dbReference type="EMBL" id="JAACJJ010000056">
    <property type="protein sequence ID" value="KAF5312957.1"/>
    <property type="molecule type" value="Genomic_DNA"/>
</dbReference>
<gene>
    <name evidence="8" type="ORF">D9619_003712</name>
</gene>
<keyword evidence="9" id="KW-1185">Reference proteome</keyword>
<dbReference type="SUPFAM" id="SSF50978">
    <property type="entry name" value="WD40 repeat-like"/>
    <property type="match status" value="1"/>
</dbReference>
<dbReference type="AlphaFoldDB" id="A0A8H5EUN0"/>
<dbReference type="GO" id="GO:0006364">
    <property type="term" value="P:rRNA processing"/>
    <property type="evidence" value="ECO:0007669"/>
    <property type="project" value="UniProtKB-KW"/>
</dbReference>
<dbReference type="Proteomes" id="UP000567179">
    <property type="component" value="Unassembled WGS sequence"/>
</dbReference>
<dbReference type="InterPro" id="IPR015943">
    <property type="entry name" value="WD40/YVTN_repeat-like_dom_sf"/>
</dbReference>
<feature type="region of interest" description="Disordered" evidence="7">
    <location>
        <begin position="223"/>
        <end position="252"/>
    </location>
</feature>
<evidence type="ECO:0000256" key="4">
    <source>
        <dbReference type="ARBA" id="ARBA00022737"/>
    </source>
</evidence>
<evidence type="ECO:0000256" key="5">
    <source>
        <dbReference type="ARBA" id="ARBA00023242"/>
    </source>
</evidence>
<evidence type="ECO:0000313" key="9">
    <source>
        <dbReference type="Proteomes" id="UP000567179"/>
    </source>
</evidence>
<keyword evidence="5" id="KW-0539">Nucleus</keyword>
<proteinExistence type="inferred from homology"/>
<organism evidence="8 9">
    <name type="scientific">Psilocybe cf. subviscida</name>
    <dbReference type="NCBI Taxonomy" id="2480587"/>
    <lineage>
        <taxon>Eukaryota</taxon>
        <taxon>Fungi</taxon>
        <taxon>Dikarya</taxon>
        <taxon>Basidiomycota</taxon>
        <taxon>Agaricomycotina</taxon>
        <taxon>Agaricomycetes</taxon>
        <taxon>Agaricomycetidae</taxon>
        <taxon>Agaricales</taxon>
        <taxon>Agaricineae</taxon>
        <taxon>Strophariaceae</taxon>
        <taxon>Psilocybe</taxon>
    </lineage>
</organism>
<feature type="compositionally biased region" description="Basic residues" evidence="7">
    <location>
        <begin position="1"/>
        <end position="11"/>
    </location>
</feature>
<feature type="compositionally biased region" description="Acidic residues" evidence="7">
    <location>
        <begin position="240"/>
        <end position="250"/>
    </location>
</feature>
<keyword evidence="3" id="KW-0853">WD repeat</keyword>
<dbReference type="InterPro" id="IPR001680">
    <property type="entry name" value="WD40_rpt"/>
</dbReference>
<comment type="caution">
    <text evidence="8">The sequence shown here is derived from an EMBL/GenBank/DDBJ whole genome shotgun (WGS) entry which is preliminary data.</text>
</comment>
<accession>A0A8H5EUN0</accession>
<reference evidence="8 9" key="1">
    <citation type="journal article" date="2020" name="ISME J.">
        <title>Uncovering the hidden diversity of litter-decomposition mechanisms in mushroom-forming fungi.</title>
        <authorList>
            <person name="Floudas D."/>
            <person name="Bentzer J."/>
            <person name="Ahren D."/>
            <person name="Johansson T."/>
            <person name="Persson P."/>
            <person name="Tunlid A."/>
        </authorList>
    </citation>
    <scope>NUCLEOTIDE SEQUENCE [LARGE SCALE GENOMIC DNA]</scope>
    <source>
        <strain evidence="8 9">CBS 101986</strain>
    </source>
</reference>
<evidence type="ECO:0000256" key="2">
    <source>
        <dbReference type="ARBA" id="ARBA00022552"/>
    </source>
</evidence>
<feature type="compositionally biased region" description="Low complexity" evidence="7">
    <location>
        <begin position="132"/>
        <end position="149"/>
    </location>
</feature>
<dbReference type="InterPro" id="IPR045161">
    <property type="entry name" value="Utp18"/>
</dbReference>
<comment type="subcellular location">
    <subcellularLocation>
        <location evidence="1">Nucleus</location>
        <location evidence="1">Nucleolus</location>
    </subcellularLocation>
</comment>
<dbReference type="GO" id="GO:0034388">
    <property type="term" value="C:Pwp2p-containing subcomplex of 90S preribosome"/>
    <property type="evidence" value="ECO:0007669"/>
    <property type="project" value="TreeGrafter"/>
</dbReference>
<evidence type="ECO:0000256" key="6">
    <source>
        <dbReference type="ARBA" id="ARBA00025767"/>
    </source>
</evidence>
<feature type="region of interest" description="Disordered" evidence="7">
    <location>
        <begin position="55"/>
        <end position="188"/>
    </location>
</feature>
<feature type="region of interest" description="Disordered" evidence="7">
    <location>
        <begin position="407"/>
        <end position="440"/>
    </location>
</feature>
<evidence type="ECO:0008006" key="10">
    <source>
        <dbReference type="Google" id="ProtNLM"/>
    </source>
</evidence>